<dbReference type="PROSITE" id="PS50928">
    <property type="entry name" value="ABC_TM1"/>
    <property type="match status" value="2"/>
</dbReference>
<dbReference type="PATRIC" id="fig|1397108.4.peg.1902"/>
<dbReference type="Proteomes" id="UP000064920">
    <property type="component" value="Chromosome"/>
</dbReference>
<evidence type="ECO:0000256" key="1">
    <source>
        <dbReference type="ARBA" id="ARBA00004651"/>
    </source>
</evidence>
<dbReference type="GO" id="GO:0055085">
    <property type="term" value="P:transmembrane transport"/>
    <property type="evidence" value="ECO:0007669"/>
    <property type="project" value="InterPro"/>
</dbReference>
<dbReference type="CDD" id="cd06261">
    <property type="entry name" value="TM_PBP2"/>
    <property type="match status" value="2"/>
</dbReference>
<dbReference type="InterPro" id="IPR035906">
    <property type="entry name" value="MetI-like_sf"/>
</dbReference>
<evidence type="ECO:0000256" key="4">
    <source>
        <dbReference type="ARBA" id="ARBA00022692"/>
    </source>
</evidence>
<gene>
    <name evidence="7" type="ORF">IMCC12053_1861</name>
</gene>
<evidence type="ECO:0000256" key="6">
    <source>
        <dbReference type="ARBA" id="ARBA00023136"/>
    </source>
</evidence>
<dbReference type="PANTHER" id="PTHR30183">
    <property type="entry name" value="MOLYBDENUM TRANSPORT SYSTEM PERMEASE PROTEIN MODB"/>
    <property type="match status" value="1"/>
</dbReference>
<dbReference type="KEGG" id="cmar:IMCC12053_1861"/>
<comment type="subcellular location">
    <subcellularLocation>
        <location evidence="1">Cell membrane</location>
        <topology evidence="1">Multi-pass membrane protein</topology>
    </subcellularLocation>
</comment>
<dbReference type="SUPFAM" id="SSF161098">
    <property type="entry name" value="MetI-like"/>
    <property type="match status" value="2"/>
</dbReference>
<dbReference type="RefSeq" id="WP_062218350.1">
    <property type="nucleotide sequence ID" value="NZ_CP012023.1"/>
</dbReference>
<dbReference type="Gene3D" id="1.10.3720.10">
    <property type="entry name" value="MetI-like"/>
    <property type="match status" value="2"/>
</dbReference>
<evidence type="ECO:0000256" key="5">
    <source>
        <dbReference type="ARBA" id="ARBA00022989"/>
    </source>
</evidence>
<keyword evidence="2" id="KW-0813">Transport</keyword>
<dbReference type="OrthoDB" id="7066776at2"/>
<sequence>MARRPVSIGQWAGLGAAVLVAVLSLGTLVAVAGRAEDFSSLSRHDWASVRFTVVQAALSAALSVAISIPVARALARRSFVGRGVLVTLLGAPFILPVIVAILGLTAVFGKSGIVSNLLIWAGLEPISIYGFHGVIIAHVFFNIPLATRLLLHGWGTIPSERFRLAASLRFTSIDVFRHVEIPMLRDIVPGALAVIFLICTTSFAVALTFGGGPKATTIELAIYEAFRYDFDLGKASLLALIQFAICTCAALFSFKYRVPHMVGGGLDRPVARLDTARPILRLIDTVWIVLAALFLLAPLAALVVDGAGGVLQLPVSVWYAAARSVLTALGSAALAIVLSLALVLAGQRWHWIEGVGMLSIAASPLVMGTGLFIMIFPFFDPATLALVITALVNAVMSLPFVIRAIAPAIAGSEAAYGKLADGLGMSGWTRLRLVTLPRIRAPLGFAAGLSAALSMGDLGVITLFARPEQATLPLQIYRLMGAYRMDQAMGAALLLLALSLGLFYIFDRGGRGRAHT</sequence>
<keyword evidence="4 7" id="KW-0812">Transmembrane</keyword>
<dbReference type="AlphaFoldDB" id="A0A0P0ACG4"/>
<keyword evidence="6" id="KW-0472">Membrane</keyword>
<accession>A0A0P0ACG4</accession>
<evidence type="ECO:0000313" key="8">
    <source>
        <dbReference type="Proteomes" id="UP000064920"/>
    </source>
</evidence>
<keyword evidence="5" id="KW-1133">Transmembrane helix</keyword>
<name>A0A0P0ACG4_9RHOB</name>
<keyword evidence="3" id="KW-1003">Cell membrane</keyword>
<proteinExistence type="predicted"/>
<dbReference type="PANTHER" id="PTHR30183:SF9">
    <property type="entry name" value="THIAMINE TRANSPORT SYSTEM PERMEASE PROTEIN THIP"/>
    <property type="match status" value="1"/>
</dbReference>
<dbReference type="STRING" id="1397108.IMCC12053_1861"/>
<dbReference type="InterPro" id="IPR000515">
    <property type="entry name" value="MetI-like"/>
</dbReference>
<reference evidence="7 8" key="1">
    <citation type="submission" date="2015-05" db="EMBL/GenBank/DDBJ databases">
        <authorList>
            <person name="Wang D.B."/>
            <person name="Wang M."/>
        </authorList>
    </citation>
    <scope>NUCLEOTIDE SEQUENCE [LARGE SCALE GENOMIC DNA]</scope>
    <source>
        <strain evidence="7 8">IMCC 12053</strain>
    </source>
</reference>
<evidence type="ECO:0000256" key="3">
    <source>
        <dbReference type="ARBA" id="ARBA00022475"/>
    </source>
</evidence>
<evidence type="ECO:0000256" key="2">
    <source>
        <dbReference type="ARBA" id="ARBA00022448"/>
    </source>
</evidence>
<evidence type="ECO:0000313" key="7">
    <source>
        <dbReference type="EMBL" id="ALI55808.1"/>
    </source>
</evidence>
<organism evidence="7 8">
    <name type="scientific">Celeribacter marinus</name>
    <dbReference type="NCBI Taxonomy" id="1397108"/>
    <lineage>
        <taxon>Bacteria</taxon>
        <taxon>Pseudomonadati</taxon>
        <taxon>Pseudomonadota</taxon>
        <taxon>Alphaproteobacteria</taxon>
        <taxon>Rhodobacterales</taxon>
        <taxon>Roseobacteraceae</taxon>
        <taxon>Celeribacter</taxon>
    </lineage>
</organism>
<dbReference type="EMBL" id="CP012023">
    <property type="protein sequence ID" value="ALI55808.1"/>
    <property type="molecule type" value="Genomic_DNA"/>
</dbReference>
<protein>
    <submittedName>
        <fullName evidence="7">Thiamin ABC transporter, transmembrane component</fullName>
    </submittedName>
</protein>
<dbReference type="GO" id="GO:0005886">
    <property type="term" value="C:plasma membrane"/>
    <property type="evidence" value="ECO:0007669"/>
    <property type="project" value="UniProtKB-SubCell"/>
</dbReference>
<keyword evidence="8" id="KW-1185">Reference proteome</keyword>